<sequence>MPHNSSSNGAAGSFIKVSGHKVSPSASSVLSAFGGDAQRSAPAAPTIPGNPTGTKFAEDLAECPWIKK</sequence>
<accession>A0A9P3LL89</accession>
<evidence type="ECO:0000313" key="3">
    <source>
        <dbReference type="Proteomes" id="UP000703269"/>
    </source>
</evidence>
<organism evidence="2 3">
    <name type="scientific">Phanerochaete sordida</name>
    <dbReference type="NCBI Taxonomy" id="48140"/>
    <lineage>
        <taxon>Eukaryota</taxon>
        <taxon>Fungi</taxon>
        <taxon>Dikarya</taxon>
        <taxon>Basidiomycota</taxon>
        <taxon>Agaricomycotina</taxon>
        <taxon>Agaricomycetes</taxon>
        <taxon>Polyporales</taxon>
        <taxon>Phanerochaetaceae</taxon>
        <taxon>Phanerochaete</taxon>
    </lineage>
</organism>
<name>A0A9P3LL89_9APHY</name>
<comment type="caution">
    <text evidence="2">The sequence shown here is derived from an EMBL/GenBank/DDBJ whole genome shotgun (WGS) entry which is preliminary data.</text>
</comment>
<keyword evidence="3" id="KW-1185">Reference proteome</keyword>
<evidence type="ECO:0000313" key="2">
    <source>
        <dbReference type="EMBL" id="GJE98439.1"/>
    </source>
</evidence>
<dbReference type="EMBL" id="BPQB01000087">
    <property type="protein sequence ID" value="GJE98439.1"/>
    <property type="molecule type" value="Genomic_DNA"/>
</dbReference>
<dbReference type="AlphaFoldDB" id="A0A9P3LL89"/>
<feature type="region of interest" description="Disordered" evidence="1">
    <location>
        <begin position="33"/>
        <end position="58"/>
    </location>
</feature>
<evidence type="ECO:0000256" key="1">
    <source>
        <dbReference type="SAM" id="MobiDB-lite"/>
    </source>
</evidence>
<dbReference type="Proteomes" id="UP000703269">
    <property type="component" value="Unassembled WGS sequence"/>
</dbReference>
<gene>
    <name evidence="2" type="ORF">PsYK624_146690</name>
</gene>
<proteinExistence type="predicted"/>
<reference evidence="2 3" key="1">
    <citation type="submission" date="2021-08" db="EMBL/GenBank/DDBJ databases">
        <title>Draft Genome Sequence of Phanerochaete sordida strain YK-624.</title>
        <authorList>
            <person name="Mori T."/>
            <person name="Dohra H."/>
            <person name="Suzuki T."/>
            <person name="Kawagishi H."/>
            <person name="Hirai H."/>
        </authorList>
    </citation>
    <scope>NUCLEOTIDE SEQUENCE [LARGE SCALE GENOMIC DNA]</scope>
    <source>
        <strain evidence="2 3">YK-624</strain>
    </source>
</reference>
<protein>
    <submittedName>
        <fullName evidence="2">Uncharacterized protein</fullName>
    </submittedName>
</protein>